<proteinExistence type="predicted"/>
<dbReference type="Pfam" id="PF01764">
    <property type="entry name" value="Lipase_3"/>
    <property type="match status" value="1"/>
</dbReference>
<feature type="compositionally biased region" description="Basic residues" evidence="1">
    <location>
        <begin position="753"/>
        <end position="762"/>
    </location>
</feature>
<dbReference type="SUPFAM" id="SSF53474">
    <property type="entry name" value="alpha/beta-Hydrolases"/>
    <property type="match status" value="1"/>
</dbReference>
<feature type="region of interest" description="Disordered" evidence="1">
    <location>
        <begin position="115"/>
        <end position="150"/>
    </location>
</feature>
<feature type="compositionally biased region" description="Basic and acidic residues" evidence="1">
    <location>
        <begin position="590"/>
        <end position="613"/>
    </location>
</feature>
<protein>
    <recommendedName>
        <fullName evidence="2">Fungal lipase-type domain-containing protein</fullName>
    </recommendedName>
</protein>
<feature type="domain" description="Fungal lipase-type" evidence="2">
    <location>
        <begin position="374"/>
        <end position="514"/>
    </location>
</feature>
<dbReference type="EMBL" id="MU069599">
    <property type="protein sequence ID" value="KAF5837905.1"/>
    <property type="molecule type" value="Genomic_DNA"/>
</dbReference>
<comment type="caution">
    <text evidence="3">The sequence shown here is derived from an EMBL/GenBank/DDBJ whole genome shotgun (WGS) entry which is preliminary data.</text>
</comment>
<evidence type="ECO:0000256" key="1">
    <source>
        <dbReference type="SAM" id="MobiDB-lite"/>
    </source>
</evidence>
<feature type="region of interest" description="Disordered" evidence="1">
    <location>
        <begin position="589"/>
        <end position="630"/>
    </location>
</feature>
<feature type="compositionally biased region" description="Low complexity" evidence="1">
    <location>
        <begin position="115"/>
        <end position="131"/>
    </location>
</feature>
<feature type="region of interest" description="Disordered" evidence="1">
    <location>
        <begin position="665"/>
        <end position="890"/>
    </location>
</feature>
<feature type="region of interest" description="Disordered" evidence="1">
    <location>
        <begin position="1"/>
        <end position="86"/>
    </location>
</feature>
<feature type="region of interest" description="Disordered" evidence="1">
    <location>
        <begin position="635"/>
        <end position="654"/>
    </location>
</feature>
<evidence type="ECO:0000313" key="4">
    <source>
        <dbReference type="Proteomes" id="UP000815325"/>
    </source>
</evidence>
<feature type="compositionally biased region" description="Basic and acidic residues" evidence="1">
    <location>
        <begin position="684"/>
        <end position="725"/>
    </location>
</feature>
<dbReference type="PANTHER" id="PTHR46023">
    <property type="entry name" value="LIPASE CLASS 3 PROTEIN-LIKE"/>
    <property type="match status" value="1"/>
</dbReference>
<dbReference type="CDD" id="cd00519">
    <property type="entry name" value="Lipase_3"/>
    <property type="match status" value="1"/>
</dbReference>
<accession>A0ABQ7GTH8</accession>
<evidence type="ECO:0000259" key="2">
    <source>
        <dbReference type="Pfam" id="PF01764"/>
    </source>
</evidence>
<evidence type="ECO:0000313" key="3">
    <source>
        <dbReference type="EMBL" id="KAF5837905.1"/>
    </source>
</evidence>
<feature type="compositionally biased region" description="Basic residues" evidence="1">
    <location>
        <begin position="18"/>
        <end position="31"/>
    </location>
</feature>
<organism evidence="3 4">
    <name type="scientific">Dunaliella salina</name>
    <name type="common">Green alga</name>
    <name type="synonym">Protococcus salinus</name>
    <dbReference type="NCBI Taxonomy" id="3046"/>
    <lineage>
        <taxon>Eukaryota</taxon>
        <taxon>Viridiplantae</taxon>
        <taxon>Chlorophyta</taxon>
        <taxon>core chlorophytes</taxon>
        <taxon>Chlorophyceae</taxon>
        <taxon>CS clade</taxon>
        <taxon>Chlamydomonadales</taxon>
        <taxon>Dunaliellaceae</taxon>
        <taxon>Dunaliella</taxon>
    </lineage>
</organism>
<name>A0ABQ7GTH8_DUNSA</name>
<feature type="compositionally biased region" description="Basic and acidic residues" evidence="1">
    <location>
        <begin position="665"/>
        <end position="674"/>
    </location>
</feature>
<sequence>MGPLPSHQEHEPLWLQQHHQRRQQREKRRRQRELEQQQEQIDPHSQLPPSSDEASAAPKPQPKRPRQQQQQPQVSPFREASLHPLPQTRVRSIQWPDAAPTAESTPLSAANALHTTGSKDTTSADDTTTLSGKSSPPANLPDPQIPLSVSAPHPVFLHKHRTPYSSTDHLERLGETVSGPEVALEGGSAHPWLHASTHRGPQPSTRSQPIAYIEERETPMGMSVHSTATSPAAAVNRRHAKPGDFAKGLWRQGLMQARKALDSEGASSGSGHHRHHHRHARGLEAFEHDYDIEPFPKPMQLSLPELQCATGHALAIYGDLEEPGEHGICLQTYCGAIEKYTGVPESDVVMTVWRSQVFEPGHYVAIDRKAQKIVVSVRGTMETVDTLTDVVGRPVPVCFQGLRAHHKRHGAGVCHAGMLGAATSVFMSASAAVVEAHQREPKFDILVTGHSLGGGAASVLAIMLRGDSRLPRITRSRLRAVCLAPAASISGRMSRSCQHFMVSIIYGSDIVPRVDLGSACNFVREVAAASPLRRLMMKLGKGIGMPWSKISDSAGTASALGGTVAMDSAASTMSGKGYAGTRFVGAAAHDAMRQHSEKAKEGSRELNDEKGVEDSAGIVGAARSEDVGRNQLHKEQNGLAASAPEAAADGHQLQDKAVYRKGKEENGWLEEGRQDGASVNHGNEAGEKCETRKAEKCEAPRGERVNHGRERQKESAQSMGHEHGKGWPQNGHALGPSEVKIQLEDGEEGQSEHHHRHHHHPHPHQEPQAKQQSTPRKPVVNLAAFAGGTRTGLAAVKEEAPGMHGLNRSSSAVGGGHVDSDDHSQEGSKDGALPRDGNNPQQGGVRASQDLHRGFKHNAGTSRSSAGHNRVEGEDDEPLLRPMVPPGVVY</sequence>
<keyword evidence="4" id="KW-1185">Reference proteome</keyword>
<dbReference type="PANTHER" id="PTHR46023:SF6">
    <property type="entry name" value="LIPASE CLASS 3 FAMILY PROTEIN"/>
    <property type="match status" value="1"/>
</dbReference>
<reference evidence="3" key="1">
    <citation type="submission" date="2017-08" db="EMBL/GenBank/DDBJ databases">
        <authorList>
            <person name="Polle J.E."/>
            <person name="Barry K."/>
            <person name="Cushman J."/>
            <person name="Schmutz J."/>
            <person name="Tran D."/>
            <person name="Hathwaick L.T."/>
            <person name="Yim W.C."/>
            <person name="Jenkins J."/>
            <person name="Mckie-Krisberg Z.M."/>
            <person name="Prochnik S."/>
            <person name="Lindquist E."/>
            <person name="Dockter R.B."/>
            <person name="Adam C."/>
            <person name="Molina H."/>
            <person name="Bunkerborg J."/>
            <person name="Jin E."/>
            <person name="Buchheim M."/>
            <person name="Magnuson J."/>
        </authorList>
    </citation>
    <scope>NUCLEOTIDE SEQUENCE</scope>
    <source>
        <strain evidence="3">CCAP 19/18</strain>
    </source>
</reference>
<dbReference type="InterPro" id="IPR029058">
    <property type="entry name" value="AB_hydrolase_fold"/>
</dbReference>
<dbReference type="Gene3D" id="3.40.50.1820">
    <property type="entry name" value="alpha/beta hydrolase"/>
    <property type="match status" value="1"/>
</dbReference>
<feature type="compositionally biased region" description="Basic and acidic residues" evidence="1">
    <location>
        <begin position="818"/>
        <end position="833"/>
    </location>
</feature>
<dbReference type="InterPro" id="IPR002921">
    <property type="entry name" value="Fungal_lipase-type"/>
</dbReference>
<gene>
    <name evidence="3" type="ORF">DUNSADRAFT_3738</name>
</gene>
<dbReference type="Proteomes" id="UP000815325">
    <property type="component" value="Unassembled WGS sequence"/>
</dbReference>